<sequence>MQIQNKQTQTFIYQNTNQNKKLEEENSYSNFVVDTKTAKEDAVFLTKDLINFIDKQGGFSSLAKEDEALFRAILEDDKISTSEVKNLSYEQIAKLNQLFKDLNSETFFIKGFDIFHKSNVSNDENLNKAIFETLKNKDDETQRTLFSLDLKAKLGYNRPRLPFEKSIEEEIAQRIAFEKEKYKDFPNKDEIMENLRKELKNWKIIDYGSFIDQTLFQLRKDISNPSTSEDAKYYLLKNLPYYEDLQKNYNQIQKETKYA</sequence>
<evidence type="ECO:0000313" key="2">
    <source>
        <dbReference type="Proteomes" id="UP000245014"/>
    </source>
</evidence>
<name>A0A2U2BYB7_9BACT</name>
<dbReference type="EMBL" id="QEYI01000013">
    <property type="protein sequence ID" value="PWE19506.1"/>
    <property type="molecule type" value="Genomic_DNA"/>
</dbReference>
<comment type="caution">
    <text evidence="1">The sequence shown here is derived from an EMBL/GenBank/DDBJ whole genome shotgun (WGS) entry which is preliminary data.</text>
</comment>
<protein>
    <submittedName>
        <fullName evidence="1">Uncharacterized protein</fullName>
    </submittedName>
</protein>
<gene>
    <name evidence="1" type="ORF">DF188_09750</name>
</gene>
<accession>A0A2U2BYB7</accession>
<organism evidence="1 2">
    <name type="scientific">Aliarcobacter skirrowii</name>
    <dbReference type="NCBI Taxonomy" id="28200"/>
    <lineage>
        <taxon>Bacteria</taxon>
        <taxon>Pseudomonadati</taxon>
        <taxon>Campylobacterota</taxon>
        <taxon>Epsilonproteobacteria</taxon>
        <taxon>Campylobacterales</taxon>
        <taxon>Arcobacteraceae</taxon>
        <taxon>Aliarcobacter</taxon>
    </lineage>
</organism>
<dbReference type="Proteomes" id="UP000245014">
    <property type="component" value="Unassembled WGS sequence"/>
</dbReference>
<dbReference type="AlphaFoldDB" id="A0A2U2BYB7"/>
<evidence type="ECO:0000313" key="1">
    <source>
        <dbReference type="EMBL" id="PWE19506.1"/>
    </source>
</evidence>
<proteinExistence type="predicted"/>
<reference evidence="1 2" key="1">
    <citation type="submission" date="2018-05" db="EMBL/GenBank/DDBJ databases">
        <title>Antimicrobial susceptibility testing and genomic analysis of Arcobacter skirrowii strains and one Arcobacter butzleri isolated from German poultry farms.</title>
        <authorList>
            <person name="Haenel I."/>
            <person name="Hotzel H."/>
            <person name="Tomaso H."/>
            <person name="Busch A."/>
        </authorList>
    </citation>
    <scope>NUCLEOTIDE SEQUENCE [LARGE SCALE GENOMIC DNA]</scope>
    <source>
        <strain evidence="2">v</strain>
    </source>
</reference>
<dbReference type="RefSeq" id="WP_109065951.1">
    <property type="nucleotide sequence ID" value="NZ_QEYG01000023.1"/>
</dbReference>